<dbReference type="Pfam" id="PF08345">
    <property type="entry name" value="YscJ_FliF_C"/>
    <property type="match status" value="1"/>
</dbReference>
<reference evidence="14 15" key="1">
    <citation type="submission" date="2016-06" db="EMBL/GenBank/DDBJ databases">
        <title>Respiratory ammonification of nitrate coupled to the oxidation of elemental sulfur in deep-sea autotrophic thermophilic bacteria.</title>
        <authorList>
            <person name="Slobodkina G.B."/>
            <person name="Mardanov A.V."/>
            <person name="Ravin N.V."/>
            <person name="Frolova A.A."/>
            <person name="Viryasiv M.B."/>
            <person name="Chernyh N.A."/>
            <person name="Bonch-Osmolovskaya E.A."/>
            <person name="Slobodkin A.I."/>
        </authorList>
    </citation>
    <scope>NUCLEOTIDE SEQUENCE [LARGE SCALE GENOMIC DNA]</scope>
    <source>
        <strain evidence="14 15">S69</strain>
    </source>
</reference>
<dbReference type="GO" id="GO:0009431">
    <property type="term" value="C:bacterial-type flagellum basal body, MS ring"/>
    <property type="evidence" value="ECO:0007669"/>
    <property type="project" value="InterPro"/>
</dbReference>
<dbReference type="InterPro" id="IPR043427">
    <property type="entry name" value="YscJ/FliF"/>
</dbReference>
<dbReference type="AlphaFoldDB" id="A0A1B9F4M1"/>
<gene>
    <name evidence="14" type="ORF">DBT_1675</name>
</gene>
<evidence type="ECO:0000313" key="14">
    <source>
        <dbReference type="EMBL" id="OCC14880.1"/>
    </source>
</evidence>
<evidence type="ECO:0000256" key="4">
    <source>
        <dbReference type="ARBA" id="ARBA00022475"/>
    </source>
</evidence>
<evidence type="ECO:0000259" key="12">
    <source>
        <dbReference type="Pfam" id="PF01514"/>
    </source>
</evidence>
<dbReference type="InterPro" id="IPR000067">
    <property type="entry name" value="FlgMring_FliF"/>
</dbReference>
<evidence type="ECO:0000256" key="7">
    <source>
        <dbReference type="ARBA" id="ARBA00023136"/>
    </source>
</evidence>
<evidence type="ECO:0000256" key="11">
    <source>
        <dbReference type="SAM" id="Phobius"/>
    </source>
</evidence>
<dbReference type="RefSeq" id="WP_067618897.1">
    <property type="nucleotide sequence ID" value="NZ_MAGO01000008.1"/>
</dbReference>
<dbReference type="PIRSF" id="PIRSF004862">
    <property type="entry name" value="FliF"/>
    <property type="match status" value="1"/>
</dbReference>
<comment type="subcellular location">
    <subcellularLocation>
        <location evidence="1 9">Bacterial flagellum basal body</location>
    </subcellularLocation>
    <subcellularLocation>
        <location evidence="2">Cell membrane</location>
        <topology evidence="2">Multi-pass membrane protein</topology>
    </subcellularLocation>
</comment>
<keyword evidence="15" id="KW-1185">Reference proteome</keyword>
<keyword evidence="8 9" id="KW-0975">Bacterial flagellum</keyword>
<dbReference type="EMBL" id="MAGO01000008">
    <property type="protein sequence ID" value="OCC14880.1"/>
    <property type="molecule type" value="Genomic_DNA"/>
</dbReference>
<dbReference type="InterPro" id="IPR006182">
    <property type="entry name" value="FliF_N_dom"/>
</dbReference>
<keyword evidence="6 11" id="KW-1133">Transmembrane helix</keyword>
<organism evidence="14 15">
    <name type="scientific">Dissulfuribacter thermophilus</name>
    <dbReference type="NCBI Taxonomy" id="1156395"/>
    <lineage>
        <taxon>Bacteria</taxon>
        <taxon>Pseudomonadati</taxon>
        <taxon>Thermodesulfobacteriota</taxon>
        <taxon>Dissulfuribacteria</taxon>
        <taxon>Dissulfuribacterales</taxon>
        <taxon>Dissulfuribacteraceae</taxon>
        <taxon>Dissulfuribacter</taxon>
    </lineage>
</organism>
<feature type="transmembrane region" description="Helical" evidence="11">
    <location>
        <begin position="24"/>
        <end position="44"/>
    </location>
</feature>
<dbReference type="InterPro" id="IPR013556">
    <property type="entry name" value="Flag_M-ring_C"/>
</dbReference>
<keyword evidence="14" id="KW-0282">Flagellum</keyword>
<dbReference type="GO" id="GO:0071973">
    <property type="term" value="P:bacterial-type flagellum-dependent cell motility"/>
    <property type="evidence" value="ECO:0007669"/>
    <property type="project" value="InterPro"/>
</dbReference>
<keyword evidence="4" id="KW-1003">Cell membrane</keyword>
<dbReference type="GO" id="GO:0003774">
    <property type="term" value="F:cytoskeletal motor activity"/>
    <property type="evidence" value="ECO:0007669"/>
    <property type="project" value="InterPro"/>
</dbReference>
<dbReference type="PANTHER" id="PTHR30046">
    <property type="entry name" value="FLAGELLAR M-RING PROTEIN"/>
    <property type="match status" value="1"/>
</dbReference>
<keyword evidence="5 11" id="KW-0812">Transmembrane</keyword>
<evidence type="ECO:0000313" key="15">
    <source>
        <dbReference type="Proteomes" id="UP000093080"/>
    </source>
</evidence>
<dbReference type="Proteomes" id="UP000093080">
    <property type="component" value="Unassembled WGS sequence"/>
</dbReference>
<evidence type="ECO:0000256" key="5">
    <source>
        <dbReference type="ARBA" id="ARBA00022692"/>
    </source>
</evidence>
<dbReference type="Pfam" id="PF01514">
    <property type="entry name" value="YscJ_FliF"/>
    <property type="match status" value="1"/>
</dbReference>
<comment type="function">
    <text evidence="9">The M ring may be actively involved in energy transduction.</text>
</comment>
<comment type="similarity">
    <text evidence="3 9">Belongs to the FliF family.</text>
</comment>
<dbReference type="PATRIC" id="fig|1156395.6.peg.1692"/>
<dbReference type="OrthoDB" id="9807026at2"/>
<feature type="domain" description="Flagellar M-ring N-terminal" evidence="12">
    <location>
        <begin position="45"/>
        <end position="218"/>
    </location>
</feature>
<feature type="compositionally biased region" description="Acidic residues" evidence="10">
    <location>
        <begin position="478"/>
        <end position="492"/>
    </location>
</feature>
<evidence type="ECO:0000256" key="8">
    <source>
        <dbReference type="ARBA" id="ARBA00023143"/>
    </source>
</evidence>
<evidence type="ECO:0000256" key="6">
    <source>
        <dbReference type="ARBA" id="ARBA00022989"/>
    </source>
</evidence>
<dbReference type="PRINTS" id="PR01009">
    <property type="entry name" value="FLGMRINGFLIF"/>
</dbReference>
<evidence type="ECO:0000256" key="2">
    <source>
        <dbReference type="ARBA" id="ARBA00004651"/>
    </source>
</evidence>
<feature type="domain" description="Flagellar M-ring C-terminal" evidence="13">
    <location>
        <begin position="254"/>
        <end position="415"/>
    </location>
</feature>
<evidence type="ECO:0000256" key="1">
    <source>
        <dbReference type="ARBA" id="ARBA00004117"/>
    </source>
</evidence>
<keyword evidence="7 11" id="KW-0472">Membrane</keyword>
<name>A0A1B9F4M1_9BACT</name>
<dbReference type="STRING" id="1156395.DBT_1675"/>
<dbReference type="Gene3D" id="3.30.300.30">
    <property type="match status" value="1"/>
</dbReference>
<proteinExistence type="inferred from homology"/>
<sequence length="534" mass="59398">MATPRDYIDQAKAIYQNLNLRQKLTVAGVILVSIIGFGLLFLYANKVEYATLYTDLSSKDAAEIVNWLKKEGVKYRLTREGTSIQVPKEKVYDIRLALANEGLPKESGVGFEIFDKSNLGATDFVQHVNYQRALQGELERTIARYPQVRAVRVHIAEPKESLFVTERREPSASVLLTLEKDETLSQRQLLGIVNLVSSAVPRLKKSRVTIMDTSGAVLLQGEKIKPEPSNLTQNQLEYQRRLEMYYKHKIQSMLEEALGPQKAVARVSVEVDFDRIQVNEDRYDPDLVAIRSEQNVVVRDEGTKNGGIPGVKGGLASKLQGNVGLQQKRSGLVKQEQVKNYEITRTQKKIVGAVGKIVRISAGVIVDGTYKKENDKLVYVPRTPEEMKSLEEIVKAAVGYNEERGDEVQVVNVPFSGTKPVEAGTLAKAVDIGSKLIRPLTNLILAILFLVFVVRPLLNKYVFGPKEVPAPEELAAPEAEEAVEGEEIEEIETPPTIEPLSSAQDELRGLASEYPERAAALVKIWLREPVGSEE</sequence>
<keyword evidence="14" id="KW-0969">Cilium</keyword>
<dbReference type="PANTHER" id="PTHR30046:SF0">
    <property type="entry name" value="FLAGELLAR M-RING PROTEIN"/>
    <property type="match status" value="1"/>
</dbReference>
<keyword evidence="14" id="KW-0966">Cell projection</keyword>
<protein>
    <recommendedName>
        <fullName evidence="9">Flagellar M-ring protein</fullName>
    </recommendedName>
</protein>
<evidence type="ECO:0000256" key="9">
    <source>
        <dbReference type="PIRNR" id="PIRNR004862"/>
    </source>
</evidence>
<evidence type="ECO:0000259" key="13">
    <source>
        <dbReference type="Pfam" id="PF08345"/>
    </source>
</evidence>
<dbReference type="GO" id="GO:0005886">
    <property type="term" value="C:plasma membrane"/>
    <property type="evidence" value="ECO:0007669"/>
    <property type="project" value="UniProtKB-SubCell"/>
</dbReference>
<accession>A0A1B9F4M1</accession>
<evidence type="ECO:0000256" key="3">
    <source>
        <dbReference type="ARBA" id="ARBA00007971"/>
    </source>
</evidence>
<feature type="region of interest" description="Disordered" evidence="10">
    <location>
        <begin position="476"/>
        <end position="501"/>
    </location>
</feature>
<comment type="caution">
    <text evidence="14">The sequence shown here is derived from an EMBL/GenBank/DDBJ whole genome shotgun (WGS) entry which is preliminary data.</text>
</comment>
<dbReference type="NCBIfam" id="TIGR00206">
    <property type="entry name" value="fliF"/>
    <property type="match status" value="1"/>
</dbReference>
<evidence type="ECO:0000256" key="10">
    <source>
        <dbReference type="SAM" id="MobiDB-lite"/>
    </source>
</evidence>
<dbReference type="InterPro" id="IPR045851">
    <property type="entry name" value="AMP-bd_C_sf"/>
</dbReference>